<keyword evidence="1" id="KW-1185">Reference proteome</keyword>
<sequence>MAKNFDDMFNEAFYGKRRRQNNTLIDNWIDESLLKDSEEEDINRSSIPTPRRRINRDREAGHDHLFQDYFADELVYIADIFRWIFRMRRHMILQIVNALSNVYPYFQQRVDATGRRGLSPLQKCTVAIRMLAYGVVADAVDDYVRIGENTTIECLKKFVTGVILVFEEEYLRKSNPNDVRRLLQMAEGRGFPGMLGSIDCMYWQWKNCLKAWKGMYMSGYRRVATIVLEVVASSDPWIWHAFFGVSDSNNDINALDRSPVFDDILNDRAPEVNYTIVPRVT</sequence>
<dbReference type="RefSeq" id="XP_015965268.1">
    <property type="nucleotide sequence ID" value="XM_016109782.1"/>
</dbReference>
<gene>
    <name evidence="2" type="primary">LOC107488999</name>
</gene>
<reference evidence="1" key="1">
    <citation type="journal article" date="2016" name="Nat. Genet.">
        <title>The genome sequences of Arachis duranensis and Arachis ipaensis, the diploid ancestors of cultivated peanut.</title>
        <authorList>
            <person name="Bertioli D.J."/>
            <person name="Cannon S.B."/>
            <person name="Froenicke L."/>
            <person name="Huang G."/>
            <person name="Farmer A.D."/>
            <person name="Cannon E.K."/>
            <person name="Liu X."/>
            <person name="Gao D."/>
            <person name="Clevenger J."/>
            <person name="Dash S."/>
            <person name="Ren L."/>
            <person name="Moretzsohn M.C."/>
            <person name="Shirasawa K."/>
            <person name="Huang W."/>
            <person name="Vidigal B."/>
            <person name="Abernathy B."/>
            <person name="Chu Y."/>
            <person name="Niederhuth C.E."/>
            <person name="Umale P."/>
            <person name="Araujo A.C."/>
            <person name="Kozik A."/>
            <person name="Kim K.D."/>
            <person name="Burow M.D."/>
            <person name="Varshney R.K."/>
            <person name="Wang X."/>
            <person name="Zhang X."/>
            <person name="Barkley N."/>
            <person name="Guimaraes P.M."/>
            <person name="Isobe S."/>
            <person name="Guo B."/>
            <person name="Liao B."/>
            <person name="Stalker H.T."/>
            <person name="Schmitz R.J."/>
            <person name="Scheffler B.E."/>
            <person name="Leal-Bertioli S.C."/>
            <person name="Xun X."/>
            <person name="Jackson S.A."/>
            <person name="Michelmore R."/>
            <person name="Ozias-Akins P."/>
        </authorList>
    </citation>
    <scope>NUCLEOTIDE SEQUENCE [LARGE SCALE GENOMIC DNA]</scope>
    <source>
        <strain evidence="1">cv. V14167</strain>
    </source>
</reference>
<proteinExistence type="predicted"/>
<dbReference type="InterPro" id="IPR006912">
    <property type="entry name" value="Harbinger_derived_prot"/>
</dbReference>
<dbReference type="GeneID" id="107488999"/>
<dbReference type="OrthoDB" id="1624952at2759"/>
<dbReference type="KEGG" id="adu:107488999"/>
<organism evidence="1 2">
    <name type="scientific">Arachis duranensis</name>
    <name type="common">Wild peanut</name>
    <dbReference type="NCBI Taxonomy" id="130453"/>
    <lineage>
        <taxon>Eukaryota</taxon>
        <taxon>Viridiplantae</taxon>
        <taxon>Streptophyta</taxon>
        <taxon>Embryophyta</taxon>
        <taxon>Tracheophyta</taxon>
        <taxon>Spermatophyta</taxon>
        <taxon>Magnoliopsida</taxon>
        <taxon>eudicotyledons</taxon>
        <taxon>Gunneridae</taxon>
        <taxon>Pentapetalae</taxon>
        <taxon>rosids</taxon>
        <taxon>fabids</taxon>
        <taxon>Fabales</taxon>
        <taxon>Fabaceae</taxon>
        <taxon>Papilionoideae</taxon>
        <taxon>50 kb inversion clade</taxon>
        <taxon>dalbergioids sensu lato</taxon>
        <taxon>Dalbergieae</taxon>
        <taxon>Pterocarpus clade</taxon>
        <taxon>Arachis</taxon>
    </lineage>
</organism>
<dbReference type="PANTHER" id="PTHR47150:SF6">
    <property type="entry name" value="OS01G0872900 PROTEIN"/>
    <property type="match status" value="1"/>
</dbReference>
<protein>
    <submittedName>
        <fullName evidence="2">Uncharacterized protein LOC107488999</fullName>
    </submittedName>
</protein>
<dbReference type="Pfam" id="PF04827">
    <property type="entry name" value="Plant_tran"/>
    <property type="match status" value="1"/>
</dbReference>
<dbReference type="Proteomes" id="UP000515211">
    <property type="component" value="Chromosome 5"/>
</dbReference>
<name>A0A6P4DIP5_ARADU</name>
<evidence type="ECO:0000313" key="2">
    <source>
        <dbReference type="RefSeq" id="XP_015965268.1"/>
    </source>
</evidence>
<reference evidence="2" key="2">
    <citation type="submission" date="2025-08" db="UniProtKB">
        <authorList>
            <consortium name="RefSeq"/>
        </authorList>
    </citation>
    <scope>IDENTIFICATION</scope>
    <source>
        <tissue evidence="2">Whole plant</tissue>
    </source>
</reference>
<dbReference type="PANTHER" id="PTHR47150">
    <property type="entry name" value="OS12G0169200 PROTEIN"/>
    <property type="match status" value="1"/>
</dbReference>
<accession>A0A6P4DIP5</accession>
<evidence type="ECO:0000313" key="1">
    <source>
        <dbReference type="Proteomes" id="UP000515211"/>
    </source>
</evidence>
<dbReference type="AlphaFoldDB" id="A0A6P4DIP5"/>